<evidence type="ECO:0000313" key="9">
    <source>
        <dbReference type="Proteomes" id="UP001396334"/>
    </source>
</evidence>
<feature type="region of interest" description="Disordered" evidence="5">
    <location>
        <begin position="414"/>
        <end position="504"/>
    </location>
</feature>
<evidence type="ECO:0000256" key="1">
    <source>
        <dbReference type="ARBA" id="ARBA00023015"/>
    </source>
</evidence>
<name>A0ABR2RSB4_9ROSI</name>
<evidence type="ECO:0000313" key="8">
    <source>
        <dbReference type="EMBL" id="KAK9015755.1"/>
    </source>
</evidence>
<evidence type="ECO:0000256" key="3">
    <source>
        <dbReference type="ARBA" id="ARBA00023163"/>
    </source>
</evidence>
<evidence type="ECO:0000256" key="4">
    <source>
        <dbReference type="ARBA" id="ARBA00023242"/>
    </source>
</evidence>
<dbReference type="PANTHER" id="PTHR31744:SF210">
    <property type="entry name" value="NAC DOMAIN-CONTAINING PROTEIN 86-LIKE"/>
    <property type="match status" value="1"/>
</dbReference>
<keyword evidence="1" id="KW-0805">Transcription regulation</keyword>
<dbReference type="Proteomes" id="UP001396334">
    <property type="component" value="Unassembled WGS sequence"/>
</dbReference>
<feature type="domain" description="NAC" evidence="7">
    <location>
        <begin position="5"/>
        <end position="151"/>
    </location>
</feature>
<dbReference type="SUPFAM" id="SSF101941">
    <property type="entry name" value="NAC domain"/>
    <property type="match status" value="1"/>
</dbReference>
<keyword evidence="3" id="KW-0804">Transcription</keyword>
<dbReference type="PANTHER" id="PTHR31744">
    <property type="entry name" value="PROTEIN CUP-SHAPED COTYLEDON 2-RELATED"/>
    <property type="match status" value="1"/>
</dbReference>
<dbReference type="EMBL" id="JBBPBN010000021">
    <property type="protein sequence ID" value="KAK9015755.1"/>
    <property type="molecule type" value="Genomic_DNA"/>
</dbReference>
<feature type="transmembrane region" description="Helical" evidence="6">
    <location>
        <begin position="526"/>
        <end position="546"/>
    </location>
</feature>
<keyword evidence="2" id="KW-0238">DNA-binding</keyword>
<comment type="caution">
    <text evidence="8">The sequence shown here is derived from an EMBL/GenBank/DDBJ whole genome shotgun (WGS) entry which is preliminary data.</text>
</comment>
<feature type="compositionally biased region" description="Polar residues" evidence="5">
    <location>
        <begin position="486"/>
        <end position="496"/>
    </location>
</feature>
<keyword evidence="6" id="KW-0472">Membrane</keyword>
<dbReference type="InterPro" id="IPR003441">
    <property type="entry name" value="NAC-dom"/>
</dbReference>
<dbReference type="InterPro" id="IPR036093">
    <property type="entry name" value="NAC_dom_sf"/>
</dbReference>
<protein>
    <recommendedName>
        <fullName evidence="7">NAC domain-containing protein</fullName>
    </recommendedName>
</protein>
<accession>A0ABR2RSB4</accession>
<organism evidence="8 9">
    <name type="scientific">Hibiscus sabdariffa</name>
    <name type="common">roselle</name>
    <dbReference type="NCBI Taxonomy" id="183260"/>
    <lineage>
        <taxon>Eukaryota</taxon>
        <taxon>Viridiplantae</taxon>
        <taxon>Streptophyta</taxon>
        <taxon>Embryophyta</taxon>
        <taxon>Tracheophyta</taxon>
        <taxon>Spermatophyta</taxon>
        <taxon>Magnoliopsida</taxon>
        <taxon>eudicotyledons</taxon>
        <taxon>Gunneridae</taxon>
        <taxon>Pentapetalae</taxon>
        <taxon>rosids</taxon>
        <taxon>malvids</taxon>
        <taxon>Malvales</taxon>
        <taxon>Malvaceae</taxon>
        <taxon>Malvoideae</taxon>
        <taxon>Hibiscus</taxon>
    </lineage>
</organism>
<keyword evidence="6" id="KW-1133">Transmembrane helix</keyword>
<evidence type="ECO:0000256" key="2">
    <source>
        <dbReference type="ARBA" id="ARBA00023125"/>
    </source>
</evidence>
<gene>
    <name evidence="8" type="ORF">V6N11_006849</name>
</gene>
<dbReference type="Gene3D" id="2.170.150.80">
    <property type="entry name" value="NAC domain"/>
    <property type="match status" value="1"/>
</dbReference>
<keyword evidence="9" id="KW-1185">Reference proteome</keyword>
<sequence>MNIDLEIGFRFLPPDEQIISFFLKNKMLGDHESTRRITEVDLLKHEPWQLPDLSLVRSTYREWWFFYKLNKISERKNDRLTNSGFWKSTGTDRQVSYGGRVIGTKKTLVFHRGRTPRGDKTDWVMHEYRANPEFLPHNADNSYVIGYLRNTAAEETENSTSNVGHPSPRCVASSSSNGAVGVTSMESCSMDYAMALQMQMEMEDEGIFASDLLPSRGSHHLPSTSANINNGQFVIEEEGLSFEDLDFPIAMQMQMEDEGIFVSDLSPSRGLHDLPSTSANINNEQIIIEEGLSFEDLDFEPIYDLQCGAFEEEGEFRDSFFHNQEHSNLEAEHIYRLDYRDTDYAGDNAWRDRIVHMSDGTHNGHSKGLNQKRMETGVRHDDILIMDSGVESATVTTYKINRLESVQEERSVISRACKSASEPSSHKSEVQGHPGRVQWQSKSSGKAVSRDKTKESGMQSPVVQPVRNKKSGVQANKSPKMDQSRNTKLVSNSRSEGSAGGSRKKSFNFVEMSELRCKPNPPLVSVRNVTIGCILFIVVVWEAMFIR</sequence>
<keyword evidence="6" id="KW-0812">Transmembrane</keyword>
<evidence type="ECO:0000256" key="6">
    <source>
        <dbReference type="SAM" id="Phobius"/>
    </source>
</evidence>
<evidence type="ECO:0000256" key="5">
    <source>
        <dbReference type="SAM" id="MobiDB-lite"/>
    </source>
</evidence>
<evidence type="ECO:0000259" key="7">
    <source>
        <dbReference type="PROSITE" id="PS51005"/>
    </source>
</evidence>
<dbReference type="PROSITE" id="PS51005">
    <property type="entry name" value="NAC"/>
    <property type="match status" value="1"/>
</dbReference>
<dbReference type="Pfam" id="PF02365">
    <property type="entry name" value="NAM"/>
    <property type="match status" value="1"/>
</dbReference>
<proteinExistence type="predicted"/>
<keyword evidence="4" id="KW-0539">Nucleus</keyword>
<reference evidence="8 9" key="1">
    <citation type="journal article" date="2024" name="G3 (Bethesda)">
        <title>Genome assembly of Hibiscus sabdariffa L. provides insights into metabolisms of medicinal natural products.</title>
        <authorList>
            <person name="Kim T."/>
        </authorList>
    </citation>
    <scope>NUCLEOTIDE SEQUENCE [LARGE SCALE GENOMIC DNA]</scope>
    <source>
        <strain evidence="8">TK-2024</strain>
        <tissue evidence="8">Old leaves</tissue>
    </source>
</reference>